<proteinExistence type="predicted"/>
<sequence length="93" mass="10832">MIKVSNITLSEEIILEIVKEYNSIIPTDCGKLKIYNQWDKGLELIITTYAYPIKKICIWNNNLLNVNSLSYCDTIILYLSMKRIIGEDKVQFI</sequence>
<name>A0A6C0CL39_9ZZZZ</name>
<dbReference type="AlphaFoldDB" id="A0A6C0CL39"/>
<reference evidence="1" key="1">
    <citation type="journal article" date="2020" name="Nature">
        <title>Giant virus diversity and host interactions through global metagenomics.</title>
        <authorList>
            <person name="Schulz F."/>
            <person name="Roux S."/>
            <person name="Paez-Espino D."/>
            <person name="Jungbluth S."/>
            <person name="Walsh D.A."/>
            <person name="Denef V.J."/>
            <person name="McMahon K.D."/>
            <person name="Konstantinidis K.T."/>
            <person name="Eloe-Fadrosh E.A."/>
            <person name="Kyrpides N.C."/>
            <person name="Woyke T."/>
        </authorList>
    </citation>
    <scope>NUCLEOTIDE SEQUENCE</scope>
    <source>
        <strain evidence="1">GVMAG-M-3300021185-45</strain>
    </source>
</reference>
<dbReference type="EMBL" id="MN739424">
    <property type="protein sequence ID" value="QHT04195.1"/>
    <property type="molecule type" value="Genomic_DNA"/>
</dbReference>
<evidence type="ECO:0000313" key="1">
    <source>
        <dbReference type="EMBL" id="QHT04195.1"/>
    </source>
</evidence>
<protein>
    <submittedName>
        <fullName evidence="1">Uncharacterized protein</fullName>
    </submittedName>
</protein>
<organism evidence="1">
    <name type="scientific">viral metagenome</name>
    <dbReference type="NCBI Taxonomy" id="1070528"/>
    <lineage>
        <taxon>unclassified sequences</taxon>
        <taxon>metagenomes</taxon>
        <taxon>organismal metagenomes</taxon>
    </lineage>
</organism>
<accession>A0A6C0CL39</accession>